<accession>A0A5J4VEP0</accession>
<reference evidence="2 3" key="1">
    <citation type="submission" date="2019-03" db="EMBL/GenBank/DDBJ databases">
        <title>Single cell metagenomics reveals metabolic interactions within the superorganism composed of flagellate Streblomastix strix and complex community of Bacteroidetes bacteria on its surface.</title>
        <authorList>
            <person name="Treitli S.C."/>
            <person name="Kolisko M."/>
            <person name="Husnik F."/>
            <person name="Keeling P."/>
            <person name="Hampl V."/>
        </authorList>
    </citation>
    <scope>NUCLEOTIDE SEQUENCE [LARGE SCALE GENOMIC DNA]</scope>
    <source>
        <strain evidence="2">ST1C</strain>
    </source>
</reference>
<dbReference type="Proteomes" id="UP000324800">
    <property type="component" value="Unassembled WGS sequence"/>
</dbReference>
<keyword evidence="1" id="KW-0472">Membrane</keyword>
<dbReference type="AlphaFoldDB" id="A0A5J4VEP0"/>
<name>A0A5J4VEP0_9EUKA</name>
<comment type="caution">
    <text evidence="2">The sequence shown here is derived from an EMBL/GenBank/DDBJ whole genome shotgun (WGS) entry which is preliminary data.</text>
</comment>
<evidence type="ECO:0000256" key="1">
    <source>
        <dbReference type="SAM" id="Phobius"/>
    </source>
</evidence>
<keyword evidence="1" id="KW-0812">Transmembrane</keyword>
<sequence>MKFPTVLILSIVLFVLSGYTLLAVILSVSGVLLGPEDKKTFSDFISDPGLLSTAILFLGGVFIVIISSSTPKVRKD</sequence>
<protein>
    <submittedName>
        <fullName evidence="2">Uncharacterized protein</fullName>
    </submittedName>
</protein>
<feature type="transmembrane region" description="Helical" evidence="1">
    <location>
        <begin position="7"/>
        <end position="29"/>
    </location>
</feature>
<dbReference type="EMBL" id="SNRW01007636">
    <property type="protein sequence ID" value="KAA6380922.1"/>
    <property type="molecule type" value="Genomic_DNA"/>
</dbReference>
<keyword evidence="1" id="KW-1133">Transmembrane helix</keyword>
<proteinExistence type="predicted"/>
<gene>
    <name evidence="2" type="ORF">EZS28_023552</name>
</gene>
<evidence type="ECO:0000313" key="3">
    <source>
        <dbReference type="Proteomes" id="UP000324800"/>
    </source>
</evidence>
<organism evidence="2 3">
    <name type="scientific">Streblomastix strix</name>
    <dbReference type="NCBI Taxonomy" id="222440"/>
    <lineage>
        <taxon>Eukaryota</taxon>
        <taxon>Metamonada</taxon>
        <taxon>Preaxostyla</taxon>
        <taxon>Oxymonadida</taxon>
        <taxon>Streblomastigidae</taxon>
        <taxon>Streblomastix</taxon>
    </lineage>
</organism>
<feature type="transmembrane region" description="Helical" evidence="1">
    <location>
        <begin position="49"/>
        <end position="67"/>
    </location>
</feature>
<evidence type="ECO:0000313" key="2">
    <source>
        <dbReference type="EMBL" id="KAA6380922.1"/>
    </source>
</evidence>